<dbReference type="InterPro" id="IPR018269">
    <property type="entry name" value="Ribosomal_uS13_CS"/>
</dbReference>
<dbReference type="AlphaFoldDB" id="B4CUZ5"/>
<feature type="region of interest" description="Disordered" evidence="9">
    <location>
        <begin position="95"/>
        <end position="128"/>
    </location>
</feature>
<dbReference type="InterPro" id="IPR027437">
    <property type="entry name" value="Rbsml_uS13_C"/>
</dbReference>
<dbReference type="NCBIfam" id="TIGR03631">
    <property type="entry name" value="uS13_bact"/>
    <property type="match status" value="1"/>
</dbReference>
<dbReference type="GO" id="GO:0003735">
    <property type="term" value="F:structural constituent of ribosome"/>
    <property type="evidence" value="ECO:0007669"/>
    <property type="project" value="InterPro"/>
</dbReference>
<dbReference type="PANTHER" id="PTHR10871">
    <property type="entry name" value="30S RIBOSOMAL PROTEIN S13/40S RIBOSOMAL PROTEIN S18"/>
    <property type="match status" value="1"/>
</dbReference>
<proteinExistence type="inferred from homology"/>
<dbReference type="Gene3D" id="1.10.8.50">
    <property type="match status" value="1"/>
</dbReference>
<keyword evidence="3 7" id="KW-0694">RNA-binding</keyword>
<comment type="function">
    <text evidence="7">Located at the top of the head of the 30S subunit, it contacts several helices of the 16S rRNA. In the 70S ribosome it contacts the 23S rRNA (bridge B1a) and protein L5 of the 50S subunit (bridge B1b), connecting the 2 subunits; these bridges are implicated in subunit movement. Contacts the tRNAs in the A and P-sites.</text>
</comment>
<evidence type="ECO:0000313" key="11">
    <source>
        <dbReference type="Proteomes" id="UP000005824"/>
    </source>
</evidence>
<dbReference type="InterPro" id="IPR010979">
    <property type="entry name" value="Ribosomal_uS13-like_H2TH"/>
</dbReference>
<evidence type="ECO:0000256" key="3">
    <source>
        <dbReference type="ARBA" id="ARBA00022884"/>
    </source>
</evidence>
<dbReference type="Gene3D" id="4.10.910.10">
    <property type="entry name" value="30s ribosomal protein s13, domain 2"/>
    <property type="match status" value="1"/>
</dbReference>
<comment type="subunit">
    <text evidence="7">Part of the 30S ribosomal subunit. Forms a loose heterodimer with protein S19. Forms two bridges to the 50S subunit in the 70S ribosome.</text>
</comment>
<dbReference type="EMBL" id="ABVL01000001">
    <property type="protein sequence ID" value="EDY22383.1"/>
    <property type="molecule type" value="Genomic_DNA"/>
</dbReference>
<keyword evidence="11" id="KW-1185">Reference proteome</keyword>
<dbReference type="Proteomes" id="UP000005824">
    <property type="component" value="Unassembled WGS sequence"/>
</dbReference>
<protein>
    <recommendedName>
        <fullName evidence="6 7">Small ribosomal subunit protein uS13</fullName>
    </recommendedName>
</protein>
<keyword evidence="4 7" id="KW-0689">Ribosomal protein</keyword>
<evidence type="ECO:0000256" key="8">
    <source>
        <dbReference type="RuleBase" id="RU003830"/>
    </source>
</evidence>
<evidence type="ECO:0000256" key="9">
    <source>
        <dbReference type="SAM" id="MobiDB-lite"/>
    </source>
</evidence>
<gene>
    <name evidence="7" type="primary">rpsM</name>
    <name evidence="10" type="ORF">CfE428DRAFT_0508</name>
</gene>
<dbReference type="Pfam" id="PF00416">
    <property type="entry name" value="Ribosomal_S13"/>
    <property type="match status" value="1"/>
</dbReference>
<evidence type="ECO:0000256" key="4">
    <source>
        <dbReference type="ARBA" id="ARBA00022980"/>
    </source>
</evidence>
<dbReference type="STRING" id="497964.CfE428DRAFT_0508"/>
<dbReference type="PROSITE" id="PS50159">
    <property type="entry name" value="RIBOSOMAL_S13_2"/>
    <property type="match status" value="1"/>
</dbReference>
<evidence type="ECO:0000256" key="7">
    <source>
        <dbReference type="HAMAP-Rule" id="MF_01315"/>
    </source>
</evidence>
<evidence type="ECO:0000256" key="2">
    <source>
        <dbReference type="ARBA" id="ARBA00022730"/>
    </source>
</evidence>
<dbReference type="GO" id="GO:0000049">
    <property type="term" value="F:tRNA binding"/>
    <property type="evidence" value="ECO:0007669"/>
    <property type="project" value="UniProtKB-UniRule"/>
</dbReference>
<name>B4CUZ5_9BACT</name>
<dbReference type="PROSITE" id="PS00646">
    <property type="entry name" value="RIBOSOMAL_S13_1"/>
    <property type="match status" value="1"/>
</dbReference>
<dbReference type="PANTHER" id="PTHR10871:SF1">
    <property type="entry name" value="SMALL RIBOSOMAL SUBUNIT PROTEIN US13M"/>
    <property type="match status" value="1"/>
</dbReference>
<dbReference type="FunCoup" id="B4CUZ5">
    <property type="interactions" value="601"/>
</dbReference>
<keyword evidence="7" id="KW-0820">tRNA-binding</keyword>
<dbReference type="FunFam" id="1.10.8.50:FF:000001">
    <property type="entry name" value="30S ribosomal protein S13"/>
    <property type="match status" value="1"/>
</dbReference>
<dbReference type="InParanoid" id="B4CUZ5"/>
<reference evidence="10 11" key="1">
    <citation type="journal article" date="2011" name="J. Bacteriol.">
        <title>Genome sequence of Chthoniobacter flavus Ellin428, an aerobic heterotrophic soil bacterium.</title>
        <authorList>
            <person name="Kant R."/>
            <person name="van Passel M.W."/>
            <person name="Palva A."/>
            <person name="Lucas S."/>
            <person name="Lapidus A."/>
            <person name="Glavina Del Rio T."/>
            <person name="Dalin E."/>
            <person name="Tice H."/>
            <person name="Bruce D."/>
            <person name="Goodwin L."/>
            <person name="Pitluck S."/>
            <person name="Larimer F.W."/>
            <person name="Land M.L."/>
            <person name="Hauser L."/>
            <person name="Sangwan P."/>
            <person name="de Vos W.M."/>
            <person name="Janssen P.H."/>
            <person name="Smidt H."/>
        </authorList>
    </citation>
    <scope>NUCLEOTIDE SEQUENCE [LARGE SCALE GENOMIC DNA]</scope>
    <source>
        <strain evidence="10 11">Ellin428</strain>
    </source>
</reference>
<dbReference type="SUPFAM" id="SSF46946">
    <property type="entry name" value="S13-like H2TH domain"/>
    <property type="match status" value="1"/>
</dbReference>
<accession>B4CUZ5</accession>
<keyword evidence="2 7" id="KW-0699">rRNA-binding</keyword>
<evidence type="ECO:0000256" key="5">
    <source>
        <dbReference type="ARBA" id="ARBA00023274"/>
    </source>
</evidence>
<evidence type="ECO:0000256" key="6">
    <source>
        <dbReference type="ARBA" id="ARBA00035166"/>
    </source>
</evidence>
<dbReference type="GO" id="GO:0019843">
    <property type="term" value="F:rRNA binding"/>
    <property type="evidence" value="ECO:0007669"/>
    <property type="project" value="UniProtKB-UniRule"/>
</dbReference>
<dbReference type="PIRSF" id="PIRSF002134">
    <property type="entry name" value="Ribosomal_S13"/>
    <property type="match status" value="1"/>
</dbReference>
<dbReference type="GO" id="GO:0015935">
    <property type="term" value="C:small ribosomal subunit"/>
    <property type="evidence" value="ECO:0007669"/>
    <property type="project" value="TreeGrafter"/>
</dbReference>
<dbReference type="InterPro" id="IPR019980">
    <property type="entry name" value="Ribosomal_uS13_bac-type"/>
</dbReference>
<comment type="similarity">
    <text evidence="1 7 8">Belongs to the universal ribosomal protein uS13 family.</text>
</comment>
<dbReference type="HAMAP" id="MF_01315">
    <property type="entry name" value="Ribosomal_uS13"/>
    <property type="match status" value="1"/>
</dbReference>
<comment type="caution">
    <text evidence="10">The sequence shown here is derived from an EMBL/GenBank/DDBJ whole genome shotgun (WGS) entry which is preliminary data.</text>
</comment>
<evidence type="ECO:0000256" key="1">
    <source>
        <dbReference type="ARBA" id="ARBA00008080"/>
    </source>
</evidence>
<dbReference type="GO" id="GO:0005829">
    <property type="term" value="C:cytosol"/>
    <property type="evidence" value="ECO:0007669"/>
    <property type="project" value="TreeGrafter"/>
</dbReference>
<organism evidence="10 11">
    <name type="scientific">Chthoniobacter flavus Ellin428</name>
    <dbReference type="NCBI Taxonomy" id="497964"/>
    <lineage>
        <taxon>Bacteria</taxon>
        <taxon>Pseudomonadati</taxon>
        <taxon>Verrucomicrobiota</taxon>
        <taxon>Spartobacteria</taxon>
        <taxon>Chthoniobacterales</taxon>
        <taxon>Chthoniobacteraceae</taxon>
        <taxon>Chthoniobacter</taxon>
    </lineage>
</organism>
<evidence type="ECO:0000313" key="10">
    <source>
        <dbReference type="EMBL" id="EDY22383.1"/>
    </source>
</evidence>
<dbReference type="InterPro" id="IPR001892">
    <property type="entry name" value="Ribosomal_uS13"/>
</dbReference>
<dbReference type="eggNOG" id="COG0099">
    <property type="taxonomic scope" value="Bacteria"/>
</dbReference>
<dbReference type="GO" id="GO:0006412">
    <property type="term" value="P:translation"/>
    <property type="evidence" value="ECO:0007669"/>
    <property type="project" value="UniProtKB-UniRule"/>
</dbReference>
<sequence>MPRLLGVEIPGDKRIEASLPYIYGIGPSTAKRILEQANINPDVRAKDLSNEQLNQIIQAITASKLPIEGDLRRELQSNLKRLQAINCYRGIRHRRSLPVRGQRTSTNARTRKGPRKTVGVQRAKEGAK</sequence>
<keyword evidence="5 7" id="KW-0687">Ribonucleoprotein</keyword>
<dbReference type="RefSeq" id="WP_006977835.1">
    <property type="nucleotide sequence ID" value="NZ_ABVL01000001.1"/>
</dbReference>